<proteinExistence type="predicted"/>
<feature type="non-terminal residue" evidence="3">
    <location>
        <position position="1"/>
    </location>
</feature>
<dbReference type="AlphaFoldDB" id="A0A9D1DD03"/>
<dbReference type="InterPro" id="IPR036063">
    <property type="entry name" value="Smr_dom_sf"/>
</dbReference>
<dbReference type="SMART" id="SM00463">
    <property type="entry name" value="SMR"/>
    <property type="match status" value="1"/>
</dbReference>
<comment type="caution">
    <text evidence="3">The sequence shown here is derived from an EMBL/GenBank/DDBJ whole genome shotgun (WGS) entry which is preliminary data.</text>
</comment>
<sequence length="207" mass="23141">SMLNEVEELRKKQNKLLTAEQKAKLKSGMKRLEEEADPIRRRRQEEGEYILPRPLRAGDTVLIYDINKKASVLEVPPDGKGPVLVQAGIIRMRVPQENLRLSEPEKEKKDPRARSRNVTKQLSSAGRGAMEIDLRGQMVEEGILNVDRFLDSASMAGVHQVTIIHGKGTGRLRAAVQAHLRHHPMVKSFRLGAYGEGEAGVTVVELK</sequence>
<dbReference type="Pfam" id="PF20297">
    <property type="entry name" value="MSSS"/>
    <property type="match status" value="1"/>
</dbReference>
<evidence type="ECO:0000256" key="1">
    <source>
        <dbReference type="SAM" id="MobiDB-lite"/>
    </source>
</evidence>
<dbReference type="Gene3D" id="3.30.1370.110">
    <property type="match status" value="1"/>
</dbReference>
<dbReference type="PROSITE" id="PS50828">
    <property type="entry name" value="SMR"/>
    <property type="match status" value="1"/>
</dbReference>
<dbReference type="InterPro" id="IPR046893">
    <property type="entry name" value="MSSS"/>
</dbReference>
<name>A0A9D1DD03_9FIRM</name>
<evidence type="ECO:0000313" key="3">
    <source>
        <dbReference type="EMBL" id="HIR46096.1"/>
    </source>
</evidence>
<dbReference type="SUPFAM" id="SSF160443">
    <property type="entry name" value="SMR domain-like"/>
    <property type="match status" value="1"/>
</dbReference>
<organism evidence="3 4">
    <name type="scientific">Candidatus Caccousia avicola</name>
    <dbReference type="NCBI Taxonomy" id="2840721"/>
    <lineage>
        <taxon>Bacteria</taxon>
        <taxon>Bacillati</taxon>
        <taxon>Bacillota</taxon>
        <taxon>Clostridia</taxon>
        <taxon>Eubacteriales</taxon>
        <taxon>Oscillospiraceae</taxon>
        <taxon>Oscillospiraceae incertae sedis</taxon>
        <taxon>Candidatus Caccousia</taxon>
    </lineage>
</organism>
<protein>
    <submittedName>
        <fullName evidence="3">Smr/MutS family protein</fullName>
    </submittedName>
</protein>
<dbReference type="InterPro" id="IPR002625">
    <property type="entry name" value="Smr_dom"/>
</dbReference>
<gene>
    <name evidence="3" type="ORF">IAB89_00330</name>
</gene>
<dbReference type="EMBL" id="DVGZ01000004">
    <property type="protein sequence ID" value="HIR46096.1"/>
    <property type="molecule type" value="Genomic_DNA"/>
</dbReference>
<accession>A0A9D1DD03</accession>
<feature type="compositionally biased region" description="Basic and acidic residues" evidence="1">
    <location>
        <begin position="100"/>
        <end position="113"/>
    </location>
</feature>
<reference evidence="3" key="2">
    <citation type="journal article" date="2021" name="PeerJ">
        <title>Extensive microbial diversity within the chicken gut microbiome revealed by metagenomics and culture.</title>
        <authorList>
            <person name="Gilroy R."/>
            <person name="Ravi A."/>
            <person name="Getino M."/>
            <person name="Pursley I."/>
            <person name="Horton D.L."/>
            <person name="Alikhan N.F."/>
            <person name="Baker D."/>
            <person name="Gharbi K."/>
            <person name="Hall N."/>
            <person name="Watson M."/>
            <person name="Adriaenssens E.M."/>
            <person name="Foster-Nyarko E."/>
            <person name="Jarju S."/>
            <person name="Secka A."/>
            <person name="Antonio M."/>
            <person name="Oren A."/>
            <person name="Chaudhuri R.R."/>
            <person name="La Ragione R."/>
            <person name="Hildebrand F."/>
            <person name="Pallen M.J."/>
        </authorList>
    </citation>
    <scope>NUCLEOTIDE SEQUENCE</scope>
    <source>
        <strain evidence="3">ChiSxjej1B13-7958</strain>
    </source>
</reference>
<feature type="domain" description="Smr" evidence="2">
    <location>
        <begin position="132"/>
        <end position="207"/>
    </location>
</feature>
<evidence type="ECO:0000259" key="2">
    <source>
        <dbReference type="PROSITE" id="PS50828"/>
    </source>
</evidence>
<dbReference type="Proteomes" id="UP000824242">
    <property type="component" value="Unassembled WGS sequence"/>
</dbReference>
<reference evidence="3" key="1">
    <citation type="submission" date="2020-10" db="EMBL/GenBank/DDBJ databases">
        <authorList>
            <person name="Gilroy R."/>
        </authorList>
    </citation>
    <scope>NUCLEOTIDE SEQUENCE</scope>
    <source>
        <strain evidence="3">ChiSxjej1B13-7958</strain>
    </source>
</reference>
<feature type="region of interest" description="Disordered" evidence="1">
    <location>
        <begin position="98"/>
        <end position="124"/>
    </location>
</feature>
<evidence type="ECO:0000313" key="4">
    <source>
        <dbReference type="Proteomes" id="UP000824242"/>
    </source>
</evidence>
<dbReference type="Pfam" id="PF01713">
    <property type="entry name" value="Smr"/>
    <property type="match status" value="1"/>
</dbReference>